<keyword evidence="5" id="KW-0539">Nucleus</keyword>
<feature type="region of interest" description="Disordered" evidence="6">
    <location>
        <begin position="44"/>
        <end position="65"/>
    </location>
</feature>
<dbReference type="Gene3D" id="4.10.280.10">
    <property type="entry name" value="Helix-loop-helix DNA-binding domain"/>
    <property type="match status" value="1"/>
</dbReference>
<dbReference type="InterPro" id="IPR050283">
    <property type="entry name" value="E-box_TF_Regulators"/>
</dbReference>
<dbReference type="InterPro" id="IPR036638">
    <property type="entry name" value="HLH_DNA-bd_sf"/>
</dbReference>
<dbReference type="GO" id="GO:0003677">
    <property type="term" value="F:DNA binding"/>
    <property type="evidence" value="ECO:0007669"/>
    <property type="project" value="UniProtKB-KW"/>
</dbReference>
<dbReference type="AlphaFoldDB" id="A6KHM2"/>
<dbReference type="Proteomes" id="UP000234681">
    <property type="component" value="Chromosome 3"/>
</dbReference>
<accession>A6KHM2</accession>
<dbReference type="SUPFAM" id="SSF47459">
    <property type="entry name" value="HLH, helix-loop-helix DNA-binding domain"/>
    <property type="match status" value="1"/>
</dbReference>
<dbReference type="AGR" id="RGD:1308464"/>
<evidence type="ECO:0000256" key="4">
    <source>
        <dbReference type="ARBA" id="ARBA00023163"/>
    </source>
</evidence>
<name>A6KHM2_RAT</name>
<evidence type="ECO:0000256" key="5">
    <source>
        <dbReference type="ARBA" id="ARBA00023242"/>
    </source>
</evidence>
<dbReference type="GO" id="GO:0005634">
    <property type="term" value="C:nucleus"/>
    <property type="evidence" value="ECO:0007669"/>
    <property type="project" value="UniProtKB-SubCell"/>
</dbReference>
<gene>
    <name evidence="10" type="primary">Tcf15</name>
    <name evidence="8" type="ORF">rCG_37344</name>
</gene>
<keyword evidence="2" id="KW-0805">Transcription regulation</keyword>
<reference evidence="8 9" key="1">
    <citation type="submission" date="2005-09" db="EMBL/GenBank/DDBJ databases">
        <authorList>
            <person name="Mural R.J."/>
            <person name="Li P.W."/>
            <person name="Adams M.D."/>
            <person name="Amanatides P.G."/>
            <person name="Baden-Tillson H."/>
            <person name="Barnstead M."/>
            <person name="Chin S.H."/>
            <person name="Dew I."/>
            <person name="Evans C.A."/>
            <person name="Ferriera S."/>
            <person name="Flanigan M."/>
            <person name="Fosler C."/>
            <person name="Glodek A."/>
            <person name="Gu Z."/>
            <person name="Holt R.A."/>
            <person name="Jennings D."/>
            <person name="Kraft C.L."/>
            <person name="Lu F."/>
            <person name="Nguyen T."/>
            <person name="Nusskern D.R."/>
            <person name="Pfannkoch C.M."/>
            <person name="Sitter C."/>
            <person name="Sutton G.G."/>
            <person name="Venter J.C."/>
            <person name="Wang Z."/>
            <person name="Woodage T."/>
            <person name="Zheng X.H."/>
            <person name="Zhong F."/>
        </authorList>
    </citation>
    <scope>NUCLEOTIDE SEQUENCE [LARGE SCALE GENOMIC DNA]</scope>
    <source>
        <strain>BN</strain>
        <strain evidence="9">Sprague-Dawley</strain>
    </source>
</reference>
<organism evidence="8 9">
    <name type="scientific">Rattus norvegicus</name>
    <name type="common">Rat</name>
    <dbReference type="NCBI Taxonomy" id="10116"/>
    <lineage>
        <taxon>Eukaryota</taxon>
        <taxon>Metazoa</taxon>
        <taxon>Chordata</taxon>
        <taxon>Craniata</taxon>
        <taxon>Vertebrata</taxon>
        <taxon>Euteleostomi</taxon>
        <taxon>Mammalia</taxon>
        <taxon>Eutheria</taxon>
        <taxon>Euarchontoglires</taxon>
        <taxon>Glires</taxon>
        <taxon>Rodentia</taxon>
        <taxon>Myomorpha</taxon>
        <taxon>Muroidea</taxon>
        <taxon>Muridae</taxon>
        <taxon>Murinae</taxon>
        <taxon>Rattus</taxon>
    </lineage>
</organism>
<dbReference type="Pfam" id="PF00010">
    <property type="entry name" value="HLH"/>
    <property type="match status" value="1"/>
</dbReference>
<feature type="compositionally biased region" description="Gly residues" evidence="6">
    <location>
        <begin position="51"/>
        <end position="64"/>
    </location>
</feature>
<evidence type="ECO:0000313" key="9">
    <source>
        <dbReference type="Proteomes" id="UP000234681"/>
    </source>
</evidence>
<proteinExistence type="predicted"/>
<dbReference type="PANTHER" id="PTHR23349">
    <property type="entry name" value="BASIC HELIX-LOOP-HELIX TRANSCRIPTION FACTOR, TWIST"/>
    <property type="match status" value="1"/>
</dbReference>
<evidence type="ECO:0000256" key="2">
    <source>
        <dbReference type="ARBA" id="ARBA00023015"/>
    </source>
</evidence>
<sequence>MAFALLRPVGAHVLYPDVRLLSEDEENRSESDASDQSFGCCEGLEAARRGPGPGSGRRASGGAGPVVVVRQRQAANARERDRTQSVNTAFTALRTLIPTEPVDRKLSKIETLRLASSYIAHLANVLLLGDAADDGQPCFRAAGGGKSAVPAADGRQPRSICTFCLSNQRKGPS</sequence>
<dbReference type="FunFam" id="4.10.280.10:FF:000010">
    <property type="entry name" value="Scleraxis bHLH transcription factor"/>
    <property type="match status" value="1"/>
</dbReference>
<keyword evidence="4" id="KW-0804">Transcription</keyword>
<evidence type="ECO:0000313" key="8">
    <source>
        <dbReference type="EMBL" id="EDL86083.1"/>
    </source>
</evidence>
<protein>
    <submittedName>
        <fullName evidence="8">RCG37344</fullName>
    </submittedName>
</protein>
<dbReference type="InterPro" id="IPR011598">
    <property type="entry name" value="bHLH_dom"/>
</dbReference>
<comment type="subcellular location">
    <subcellularLocation>
        <location evidence="1">Nucleus</location>
    </subcellularLocation>
</comment>
<evidence type="ECO:0000256" key="1">
    <source>
        <dbReference type="ARBA" id="ARBA00004123"/>
    </source>
</evidence>
<evidence type="ECO:0000259" key="7">
    <source>
        <dbReference type="PROSITE" id="PS50888"/>
    </source>
</evidence>
<dbReference type="SMART" id="SM00353">
    <property type="entry name" value="HLH"/>
    <property type="match status" value="1"/>
</dbReference>
<keyword evidence="3" id="KW-0238">DNA-binding</keyword>
<dbReference type="EMBL" id="CH474050">
    <property type="protein sequence ID" value="EDL86083.1"/>
    <property type="molecule type" value="Genomic_DNA"/>
</dbReference>
<dbReference type="PANTHER" id="PTHR23349:SF4">
    <property type="entry name" value="TRANSCRIPTION FACTOR 15"/>
    <property type="match status" value="1"/>
</dbReference>
<evidence type="ECO:0000256" key="6">
    <source>
        <dbReference type="SAM" id="MobiDB-lite"/>
    </source>
</evidence>
<dbReference type="GO" id="GO:0046983">
    <property type="term" value="F:protein dimerization activity"/>
    <property type="evidence" value="ECO:0007669"/>
    <property type="project" value="InterPro"/>
</dbReference>
<feature type="domain" description="BHLH" evidence="7">
    <location>
        <begin position="70"/>
        <end position="122"/>
    </location>
</feature>
<evidence type="ECO:0000256" key="3">
    <source>
        <dbReference type="ARBA" id="ARBA00023125"/>
    </source>
</evidence>
<dbReference type="RGD" id="1308464">
    <property type="gene designation" value="Tcf15"/>
</dbReference>
<dbReference type="CDD" id="cd11470">
    <property type="entry name" value="bHLH_TS_TCF15_paraxis"/>
    <property type="match status" value="1"/>
</dbReference>
<dbReference type="PROSITE" id="PS50888">
    <property type="entry name" value="BHLH"/>
    <property type="match status" value="1"/>
</dbReference>
<evidence type="ECO:0000313" key="10">
    <source>
        <dbReference type="RGD" id="1308464"/>
    </source>
</evidence>